<evidence type="ECO:0000256" key="7">
    <source>
        <dbReference type="ARBA" id="ARBA00023047"/>
    </source>
</evidence>
<dbReference type="GO" id="GO:0005886">
    <property type="term" value="C:plasma membrane"/>
    <property type="evidence" value="ECO:0007669"/>
    <property type="project" value="UniProtKB-SubCell"/>
</dbReference>
<evidence type="ECO:0000256" key="2">
    <source>
        <dbReference type="ARBA" id="ARBA00007783"/>
    </source>
</evidence>
<keyword evidence="5 9" id="KW-0812">Transmembrane</keyword>
<keyword evidence="3 9" id="KW-0813">Transport</keyword>
<dbReference type="InterPro" id="IPR047817">
    <property type="entry name" value="ABC2_TM_bact-type"/>
</dbReference>
<evidence type="ECO:0000256" key="5">
    <source>
        <dbReference type="ARBA" id="ARBA00022692"/>
    </source>
</evidence>
<evidence type="ECO:0000313" key="12">
    <source>
        <dbReference type="Proteomes" id="UP000242757"/>
    </source>
</evidence>
<gene>
    <name evidence="11" type="ORF">B6S08_00875</name>
</gene>
<evidence type="ECO:0000256" key="3">
    <source>
        <dbReference type="ARBA" id="ARBA00022448"/>
    </source>
</evidence>
<dbReference type="EMBL" id="NBIM01000001">
    <property type="protein sequence ID" value="OXY82122.1"/>
    <property type="molecule type" value="Genomic_DNA"/>
</dbReference>
<dbReference type="InterPro" id="IPR013525">
    <property type="entry name" value="ABC2_TM"/>
</dbReference>
<proteinExistence type="inferred from homology"/>
<dbReference type="Proteomes" id="UP000242757">
    <property type="component" value="Unassembled WGS sequence"/>
</dbReference>
<comment type="subcellular location">
    <subcellularLocation>
        <location evidence="9">Cell inner membrane</location>
        <topology evidence="9">Multi-pass membrane protein</topology>
    </subcellularLocation>
    <subcellularLocation>
        <location evidence="1">Cell membrane</location>
        <topology evidence="1">Multi-pass membrane protein</topology>
    </subcellularLocation>
</comment>
<evidence type="ECO:0000313" key="11">
    <source>
        <dbReference type="EMBL" id="OXY82122.1"/>
    </source>
</evidence>
<feature type="transmembrane region" description="Helical" evidence="9">
    <location>
        <begin position="180"/>
        <end position="198"/>
    </location>
</feature>
<sequence>MSTLQGRTPWQVTRSVWFAMFMREAVSRTMADRMGWFWMLFEPVAMITIMVLIRTQLRGASRLIVNADFIPWMITGMMGFFLVREGLSRSQGAINSAQALFAYRQVQPVDTVLVRTWVDGMLRTVVFVVFVAGGLLLGLDIFPDNTIRVLLGWTSLWALALGFALVVSVAAKLVPETGKIINMLSLPLMIISGVILPLNNLPHRILEYLMLNPIAHGLELLRAGFFEHYHTVHGTSVLYLWLWILGLNALGLLMHLRYKERLKAK</sequence>
<dbReference type="PANTHER" id="PTHR30413:SF10">
    <property type="entry name" value="CAPSULE POLYSACCHARIDE EXPORT INNER-MEMBRANE PROTEIN CTRC"/>
    <property type="match status" value="1"/>
</dbReference>
<dbReference type="GO" id="GO:0140359">
    <property type="term" value="F:ABC-type transporter activity"/>
    <property type="evidence" value="ECO:0007669"/>
    <property type="project" value="InterPro"/>
</dbReference>
<keyword evidence="6 9" id="KW-1133">Transmembrane helix</keyword>
<keyword evidence="7" id="KW-0625">Polysaccharide transport</keyword>
<dbReference type="Pfam" id="PF01061">
    <property type="entry name" value="ABC2_membrane"/>
    <property type="match status" value="1"/>
</dbReference>
<accession>A0A233RFE9</accession>
<feature type="transmembrane region" description="Helical" evidence="9">
    <location>
        <begin position="149"/>
        <end position="174"/>
    </location>
</feature>
<keyword evidence="12" id="KW-1185">Reference proteome</keyword>
<dbReference type="RefSeq" id="WP_094198901.1">
    <property type="nucleotide sequence ID" value="NZ_NBIM01000001.1"/>
</dbReference>
<comment type="similarity">
    <text evidence="2 9">Belongs to the ABC-2 integral membrane protein family.</text>
</comment>
<feature type="domain" description="ABC transmembrane type-2" evidence="10">
    <location>
        <begin position="34"/>
        <end position="258"/>
    </location>
</feature>
<organism evidence="11 12">
    <name type="scientific">Oceanimonas doudoroffii</name>
    <dbReference type="NCBI Taxonomy" id="84158"/>
    <lineage>
        <taxon>Bacteria</taxon>
        <taxon>Pseudomonadati</taxon>
        <taxon>Pseudomonadota</taxon>
        <taxon>Gammaproteobacteria</taxon>
        <taxon>Aeromonadales</taxon>
        <taxon>Aeromonadaceae</taxon>
        <taxon>Oceanimonas</taxon>
    </lineage>
</organism>
<protein>
    <recommendedName>
        <fullName evidence="9">Transport permease protein</fullName>
    </recommendedName>
</protein>
<evidence type="ECO:0000256" key="6">
    <source>
        <dbReference type="ARBA" id="ARBA00022989"/>
    </source>
</evidence>
<feature type="transmembrane region" description="Helical" evidence="9">
    <location>
        <begin position="35"/>
        <end position="53"/>
    </location>
</feature>
<feature type="transmembrane region" description="Helical" evidence="9">
    <location>
        <begin position="237"/>
        <end position="256"/>
    </location>
</feature>
<feature type="transmembrane region" description="Helical" evidence="9">
    <location>
        <begin position="65"/>
        <end position="83"/>
    </location>
</feature>
<dbReference type="PANTHER" id="PTHR30413">
    <property type="entry name" value="INNER MEMBRANE TRANSPORT PERMEASE"/>
    <property type="match status" value="1"/>
</dbReference>
<reference evidence="11 12" key="1">
    <citation type="submission" date="2017-08" db="EMBL/GenBank/DDBJ databases">
        <title>A Genome Sequence of Oceanimonas doudoroffii ATCC 27123T.</title>
        <authorList>
            <person name="Brennan M.A."/>
            <person name="Maclea K.S."/>
            <person name="Mcclelland W.D."/>
            <person name="Trachtenberg A.M."/>
        </authorList>
    </citation>
    <scope>NUCLEOTIDE SEQUENCE [LARGE SCALE GENOMIC DNA]</scope>
    <source>
        <strain evidence="11 12">ATCC 27123</strain>
    </source>
</reference>
<dbReference type="GO" id="GO:0015920">
    <property type="term" value="P:lipopolysaccharide transport"/>
    <property type="evidence" value="ECO:0007669"/>
    <property type="project" value="TreeGrafter"/>
</dbReference>
<evidence type="ECO:0000256" key="1">
    <source>
        <dbReference type="ARBA" id="ARBA00004651"/>
    </source>
</evidence>
<comment type="caution">
    <text evidence="11">The sequence shown here is derived from an EMBL/GenBank/DDBJ whole genome shotgun (WGS) entry which is preliminary data.</text>
</comment>
<dbReference type="AlphaFoldDB" id="A0A233RFE9"/>
<keyword evidence="8 9" id="KW-0472">Membrane</keyword>
<keyword evidence="4 9" id="KW-1003">Cell membrane</keyword>
<evidence type="ECO:0000256" key="9">
    <source>
        <dbReference type="RuleBase" id="RU361157"/>
    </source>
</evidence>
<keyword evidence="7" id="KW-0762">Sugar transport</keyword>
<evidence type="ECO:0000256" key="4">
    <source>
        <dbReference type="ARBA" id="ARBA00022475"/>
    </source>
</evidence>
<feature type="transmembrane region" description="Helical" evidence="9">
    <location>
        <begin position="121"/>
        <end position="142"/>
    </location>
</feature>
<evidence type="ECO:0000259" key="10">
    <source>
        <dbReference type="PROSITE" id="PS51012"/>
    </source>
</evidence>
<dbReference type="GO" id="GO:0015774">
    <property type="term" value="P:polysaccharide transport"/>
    <property type="evidence" value="ECO:0007669"/>
    <property type="project" value="UniProtKB-KW"/>
</dbReference>
<dbReference type="PROSITE" id="PS51012">
    <property type="entry name" value="ABC_TM2"/>
    <property type="match status" value="1"/>
</dbReference>
<name>A0A233RFE9_9GAMM</name>
<evidence type="ECO:0000256" key="8">
    <source>
        <dbReference type="ARBA" id="ARBA00023136"/>
    </source>
</evidence>
<dbReference type="OrthoDB" id="9814458at2"/>